<proteinExistence type="predicted"/>
<protein>
    <submittedName>
        <fullName evidence="1">DGQHR domain-containing protein</fullName>
    </submittedName>
</protein>
<evidence type="ECO:0000313" key="1">
    <source>
        <dbReference type="EMBL" id="QMW24596.1"/>
    </source>
</evidence>
<dbReference type="CDD" id="cd16413">
    <property type="entry name" value="DGQHR_domain"/>
    <property type="match status" value="1"/>
</dbReference>
<dbReference type="InterPro" id="IPR017642">
    <property type="entry name" value="DNA_S_mod_DndB"/>
</dbReference>
<evidence type="ECO:0000313" key="2">
    <source>
        <dbReference type="Proteomes" id="UP000515292"/>
    </source>
</evidence>
<dbReference type="KEGG" id="sand:H3309_09400"/>
<name>A0A7G5IMK4_9SPHN</name>
<reference evidence="1 2" key="1">
    <citation type="submission" date="2020-07" db="EMBL/GenBank/DDBJ databases">
        <title>Complete genome sequence for Sandaracinobacter sp. M6.</title>
        <authorList>
            <person name="Tang Y."/>
            <person name="Liu Q."/>
            <person name="Guo Z."/>
            <person name="Lei P."/>
            <person name="Huang B."/>
        </authorList>
    </citation>
    <scope>NUCLEOTIDE SEQUENCE [LARGE SCALE GENOMIC DNA]</scope>
    <source>
        <strain evidence="1 2">M6</strain>
    </source>
</reference>
<accession>A0A7G5IMK4</accession>
<dbReference type="Pfam" id="PF14072">
    <property type="entry name" value="DndB"/>
    <property type="match status" value="1"/>
</dbReference>
<dbReference type="NCBIfam" id="TIGR03187">
    <property type="entry name" value="DGQHR"/>
    <property type="match status" value="1"/>
</dbReference>
<organism evidence="1 2">
    <name type="scientific">Sandaracinobacteroides saxicola</name>
    <dbReference type="NCBI Taxonomy" id="2759707"/>
    <lineage>
        <taxon>Bacteria</taxon>
        <taxon>Pseudomonadati</taxon>
        <taxon>Pseudomonadota</taxon>
        <taxon>Alphaproteobacteria</taxon>
        <taxon>Sphingomonadales</taxon>
        <taxon>Sphingosinicellaceae</taxon>
        <taxon>Sandaracinobacteroides</taxon>
    </lineage>
</organism>
<gene>
    <name evidence="1" type="ORF">H3309_09400</name>
</gene>
<dbReference type="AlphaFoldDB" id="A0A7G5IMK4"/>
<dbReference type="NCBIfam" id="NF041060">
    <property type="entry name" value="DpdB"/>
    <property type="match status" value="1"/>
</dbReference>
<dbReference type="InterPro" id="IPR017601">
    <property type="entry name" value="DGQHR-contain_dom"/>
</dbReference>
<keyword evidence="2" id="KW-1185">Reference proteome</keyword>
<dbReference type="EMBL" id="CP059851">
    <property type="protein sequence ID" value="QMW24596.1"/>
    <property type="molecule type" value="Genomic_DNA"/>
</dbReference>
<sequence>MIVRALHMRQGGHDLYLFAVPGDRLLDIAEISRIGRDAAGMLEGYQRGEIRSHVADIARYLSDGDVLFPNPILLALSPDVRFKSARGSRPPGMLPTGDVGTLRLPTGPNKPGWIVDGQQRVLALAKADAKTMVVPVVAFVSTDIAVHREQFVLVNKARPLPRAVVDALLPAMDAAVLPRDLGPRKIPSVLVDALNSHRDSPLCGLIRRPGGVETAIIGDQALLRSIKRSISTPLGALSPYGHGGGEPDVQAMYGLLSGFWSAVREAFPDAWGLPPSESRLMHAAGIEVMGYLMDRILSRPDAARTPREATLAALERIAPHCRWTNGKWDGLEIEWNTVECTSRSIARLRDHLIRLEHQPRLVA</sequence>
<dbReference type="Proteomes" id="UP000515292">
    <property type="component" value="Chromosome"/>
</dbReference>